<sequence length="460" mass="53034">MIDDLFLMRRNFLKVCLFFQNDVLFDNDLGLRMITLNRPKKLNALTKTMIKNIYEKLIEWRRSPLTMIVLLRGIDHRALCAGGDVAAVLEMCRSDSENGYKTAVEYFEQEYRLNYLIATFREKPYISLMDGITMGGGAGLSIHAPFRIATENTVFAMPETDIGFFPDAGSSFFLSRMDGEIGKYIGMTGERVYGFDTLISGIATHYVPSNRLESLVSRLSELNTDDSSSIEYFNIVDRAIDEFSGEPPRNYKYELGGEIREAIDRCFKFKKIEQIFNALKKEKTDWAEMTIGKLNQRSPTSIKIALREIQEAKKWNILEAFNNELNIASHLLRRHDFMEGVEAKLIRKPPVLPVWNPSKILDVPDKLIDTFFENRDDAPRLNISNDILSVHYQKYPYNYGLPKESDLESSIRKCIHNKVSIDLIKDTVFEKFFKLCPNKPGLGIKLDDIFSRKRFLDQNK</sequence>
<comment type="subcellular location">
    <subcellularLocation>
        <location evidence="2">Mitochondrion</location>
    </subcellularLocation>
</comment>
<dbReference type="Proteomes" id="UP000053447">
    <property type="component" value="Unassembled WGS sequence"/>
</dbReference>
<dbReference type="OrthoDB" id="1737613at2759"/>
<keyword evidence="4" id="KW-0378">Hydrolase</keyword>
<dbReference type="InterPro" id="IPR045004">
    <property type="entry name" value="ECH_dom"/>
</dbReference>
<evidence type="ECO:0000313" key="8">
    <source>
        <dbReference type="EMBL" id="KTW31016.1"/>
    </source>
</evidence>
<dbReference type="PANTHER" id="PTHR43176:SF3">
    <property type="entry name" value="3-HYDROXYISOBUTYRYL-COA HYDROLASE, MITOCHONDRIAL"/>
    <property type="match status" value="1"/>
</dbReference>
<evidence type="ECO:0000256" key="6">
    <source>
        <dbReference type="ARBA" id="ARBA00031181"/>
    </source>
</evidence>
<keyword evidence="5" id="KW-0496">Mitochondrion</keyword>
<dbReference type="AlphaFoldDB" id="A0A0W4ZRL2"/>
<dbReference type="FunFam" id="3.90.226.10:FF:000026">
    <property type="entry name" value="3-hydroxyisobutyryl-CoA hydrolase, mitochondrial"/>
    <property type="match status" value="1"/>
</dbReference>
<dbReference type="RefSeq" id="XP_018230006.1">
    <property type="nucleotide sequence ID" value="XM_018373831.1"/>
</dbReference>
<dbReference type="InterPro" id="IPR018376">
    <property type="entry name" value="Enoyl-CoA_hyd/isom_CS"/>
</dbReference>
<gene>
    <name evidence="8" type="ORF">T551_01568</name>
</gene>
<dbReference type="PANTHER" id="PTHR43176">
    <property type="entry name" value="3-HYDROXYISOBUTYRYL-COA HYDROLASE-RELATED"/>
    <property type="match status" value="1"/>
</dbReference>
<dbReference type="GO" id="GO:0005739">
    <property type="term" value="C:mitochondrion"/>
    <property type="evidence" value="ECO:0007669"/>
    <property type="project" value="UniProtKB-SubCell"/>
</dbReference>
<dbReference type="GeneID" id="28940086"/>
<proteinExistence type="predicted"/>
<dbReference type="VEuPathDB" id="FungiDB:T551_01568"/>
<dbReference type="EMBL" id="LFWA01000006">
    <property type="protein sequence ID" value="KTW31016.1"/>
    <property type="molecule type" value="Genomic_DNA"/>
</dbReference>
<dbReference type="Gene3D" id="3.90.226.10">
    <property type="entry name" value="2-enoyl-CoA Hydratase, Chain A, domain 1"/>
    <property type="match status" value="1"/>
</dbReference>
<name>A0A0W4ZRL2_PNEJ7</name>
<evidence type="ECO:0000313" key="9">
    <source>
        <dbReference type="Proteomes" id="UP000053447"/>
    </source>
</evidence>
<dbReference type="CDD" id="cd06558">
    <property type="entry name" value="crotonase-like"/>
    <property type="match status" value="1"/>
</dbReference>
<accession>A0A0W4ZRL2</accession>
<dbReference type="InterPro" id="IPR029045">
    <property type="entry name" value="ClpP/crotonase-like_dom_sf"/>
</dbReference>
<evidence type="ECO:0000256" key="1">
    <source>
        <dbReference type="ARBA" id="ARBA00001709"/>
    </source>
</evidence>
<evidence type="ECO:0000259" key="7">
    <source>
        <dbReference type="Pfam" id="PF16113"/>
    </source>
</evidence>
<dbReference type="GO" id="GO:0003860">
    <property type="term" value="F:3-hydroxyisobutyryl-CoA hydrolase activity"/>
    <property type="evidence" value="ECO:0007669"/>
    <property type="project" value="UniProtKB-EC"/>
</dbReference>
<comment type="catalytic activity">
    <reaction evidence="1">
        <text>3-hydroxy-2-methylpropanoyl-CoA + H2O = 3-hydroxy-2-methylpropanoate + CoA + H(+)</text>
        <dbReference type="Rhea" id="RHEA:20888"/>
        <dbReference type="ChEBI" id="CHEBI:11805"/>
        <dbReference type="ChEBI" id="CHEBI:15377"/>
        <dbReference type="ChEBI" id="CHEBI:15378"/>
        <dbReference type="ChEBI" id="CHEBI:57287"/>
        <dbReference type="ChEBI" id="CHEBI:57340"/>
        <dbReference type="EC" id="3.1.2.4"/>
    </reaction>
</comment>
<dbReference type="InterPro" id="IPR032259">
    <property type="entry name" value="HIBYL-CoA-H"/>
</dbReference>
<dbReference type="eggNOG" id="KOG1684">
    <property type="taxonomic scope" value="Eukaryota"/>
</dbReference>
<dbReference type="SUPFAM" id="SSF52096">
    <property type="entry name" value="ClpP/crotonase"/>
    <property type="match status" value="1"/>
</dbReference>
<dbReference type="PROSITE" id="PS00166">
    <property type="entry name" value="ENOYL_COA_HYDRATASE"/>
    <property type="match status" value="1"/>
</dbReference>
<dbReference type="STRING" id="1408657.A0A0W4ZRL2"/>
<evidence type="ECO:0000256" key="3">
    <source>
        <dbReference type="ARBA" id="ARBA00011915"/>
    </source>
</evidence>
<organism evidence="8 9">
    <name type="scientific">Pneumocystis jirovecii (strain RU7)</name>
    <name type="common">Human pneumocystis pneumonia agent</name>
    <dbReference type="NCBI Taxonomy" id="1408657"/>
    <lineage>
        <taxon>Eukaryota</taxon>
        <taxon>Fungi</taxon>
        <taxon>Dikarya</taxon>
        <taxon>Ascomycota</taxon>
        <taxon>Taphrinomycotina</taxon>
        <taxon>Pneumocystomycetes</taxon>
        <taxon>Pneumocystaceae</taxon>
        <taxon>Pneumocystis</taxon>
    </lineage>
</organism>
<feature type="domain" description="Enoyl-CoA hydratase/isomerase" evidence="7">
    <location>
        <begin position="32"/>
        <end position="372"/>
    </location>
</feature>
<dbReference type="NCBIfam" id="NF004127">
    <property type="entry name" value="PRK05617.1"/>
    <property type="match status" value="1"/>
</dbReference>
<keyword evidence="9" id="KW-1185">Reference proteome</keyword>
<reference evidence="9" key="1">
    <citation type="journal article" date="2016" name="Nat. Commun.">
        <title>Genome analysis of three Pneumocystis species reveals adaptation mechanisms to life exclusively in mammalian hosts.</title>
        <authorList>
            <person name="Ma L."/>
            <person name="Chen Z."/>
            <person name="Huang D.W."/>
            <person name="Kutty G."/>
            <person name="Ishihara M."/>
            <person name="Wang H."/>
            <person name="Abouelleil A."/>
            <person name="Bishop L."/>
            <person name="Davey E."/>
            <person name="Deng R."/>
            <person name="Deng X."/>
            <person name="Fan L."/>
            <person name="Fantoni G."/>
            <person name="Fitzgerald M."/>
            <person name="Gogineni E."/>
            <person name="Goldberg J.M."/>
            <person name="Handley G."/>
            <person name="Hu X."/>
            <person name="Huber C."/>
            <person name="Jiao X."/>
            <person name="Jones K."/>
            <person name="Levin J.Z."/>
            <person name="Liu Y."/>
            <person name="Macdonald P."/>
            <person name="Melnikov A."/>
            <person name="Raley C."/>
            <person name="Sassi M."/>
            <person name="Sherman B.T."/>
            <person name="Song X."/>
            <person name="Sykes S."/>
            <person name="Tran B."/>
            <person name="Walsh L."/>
            <person name="Xia Y."/>
            <person name="Yang J."/>
            <person name="Young S."/>
            <person name="Zeng Q."/>
            <person name="Zheng X."/>
            <person name="Stephens R."/>
            <person name="Nusbaum C."/>
            <person name="Birren B.W."/>
            <person name="Azadi P."/>
            <person name="Lempicki R.A."/>
            <person name="Cuomo C.A."/>
            <person name="Kovacs J.A."/>
        </authorList>
    </citation>
    <scope>NUCLEOTIDE SEQUENCE [LARGE SCALE GENOMIC DNA]</scope>
    <source>
        <strain evidence="9">RU7</strain>
    </source>
</reference>
<dbReference type="GO" id="GO:0006574">
    <property type="term" value="P:L-valine catabolic process"/>
    <property type="evidence" value="ECO:0007669"/>
    <property type="project" value="TreeGrafter"/>
</dbReference>
<protein>
    <recommendedName>
        <fullName evidence="3">3-hydroxyisobutyryl-CoA hydrolase</fullName>
        <ecNumber evidence="3">3.1.2.4</ecNumber>
    </recommendedName>
    <alternativeName>
        <fullName evidence="6">3-hydroxyisobutyryl-coenzyme A hydrolase</fullName>
    </alternativeName>
</protein>
<evidence type="ECO:0000256" key="5">
    <source>
        <dbReference type="ARBA" id="ARBA00023128"/>
    </source>
</evidence>
<evidence type="ECO:0000256" key="4">
    <source>
        <dbReference type="ARBA" id="ARBA00022801"/>
    </source>
</evidence>
<evidence type="ECO:0000256" key="2">
    <source>
        <dbReference type="ARBA" id="ARBA00004173"/>
    </source>
</evidence>
<comment type="caution">
    <text evidence="8">The sequence shown here is derived from an EMBL/GenBank/DDBJ whole genome shotgun (WGS) entry which is preliminary data.</text>
</comment>
<dbReference type="EC" id="3.1.2.4" evidence="3"/>
<dbReference type="Pfam" id="PF16113">
    <property type="entry name" value="ECH_2"/>
    <property type="match status" value="1"/>
</dbReference>